<dbReference type="PANTHER" id="PTHR46268">
    <property type="entry name" value="STRESS RESPONSE PROTEIN NHAX"/>
    <property type="match status" value="1"/>
</dbReference>
<organism evidence="3 4">
    <name type="scientific">Bradyrhizobium ivorense</name>
    <dbReference type="NCBI Taxonomy" id="2511166"/>
    <lineage>
        <taxon>Bacteria</taxon>
        <taxon>Pseudomonadati</taxon>
        <taxon>Pseudomonadota</taxon>
        <taxon>Alphaproteobacteria</taxon>
        <taxon>Hyphomicrobiales</taxon>
        <taxon>Nitrobacteraceae</taxon>
        <taxon>Bradyrhizobium</taxon>
    </lineage>
</organism>
<dbReference type="EMBL" id="CAADFC020000016">
    <property type="protein sequence ID" value="VIO72916.1"/>
    <property type="molecule type" value="Genomic_DNA"/>
</dbReference>
<feature type="domain" description="UspA" evidence="2">
    <location>
        <begin position="156"/>
        <end position="277"/>
    </location>
</feature>
<comment type="similarity">
    <text evidence="1">Belongs to the universal stress protein A family.</text>
</comment>
<comment type="caution">
    <text evidence="3">The sequence shown here is derived from an EMBL/GenBank/DDBJ whole genome shotgun (WGS) entry which is preliminary data.</text>
</comment>
<keyword evidence="4" id="KW-1185">Reference proteome</keyword>
<evidence type="ECO:0000259" key="2">
    <source>
        <dbReference type="Pfam" id="PF00582"/>
    </source>
</evidence>
<dbReference type="CDD" id="cd00293">
    <property type="entry name" value="USP-like"/>
    <property type="match status" value="1"/>
</dbReference>
<reference evidence="3" key="1">
    <citation type="submission" date="2019-02" db="EMBL/GenBank/DDBJ databases">
        <authorList>
            <person name="Pothier F.J."/>
        </authorList>
    </citation>
    <scope>NUCLEOTIDE SEQUENCE</scope>
    <source>
        <strain evidence="3">CI-1B</strain>
    </source>
</reference>
<proteinExistence type="inferred from homology"/>
<evidence type="ECO:0000313" key="4">
    <source>
        <dbReference type="Proteomes" id="UP000328092"/>
    </source>
</evidence>
<evidence type="ECO:0000313" key="3">
    <source>
        <dbReference type="EMBL" id="VIO72916.1"/>
    </source>
</evidence>
<dbReference type="Proteomes" id="UP000328092">
    <property type="component" value="Unassembled WGS sequence"/>
</dbReference>
<dbReference type="PANTHER" id="PTHR46268:SF15">
    <property type="entry name" value="UNIVERSAL STRESS PROTEIN HP_0031"/>
    <property type="match status" value="1"/>
</dbReference>
<protein>
    <recommendedName>
        <fullName evidence="2">UspA domain-containing protein</fullName>
    </recommendedName>
</protein>
<dbReference type="Pfam" id="PF00582">
    <property type="entry name" value="Usp"/>
    <property type="match status" value="1"/>
</dbReference>
<dbReference type="InterPro" id="IPR006015">
    <property type="entry name" value="Universal_stress_UspA"/>
</dbReference>
<name>A0A508TEU7_9BRAD</name>
<accession>A0A508TEU7</accession>
<dbReference type="PRINTS" id="PR01438">
    <property type="entry name" value="UNVRSLSTRESS"/>
</dbReference>
<dbReference type="SUPFAM" id="SSF52402">
    <property type="entry name" value="Adenine nucleotide alpha hydrolases-like"/>
    <property type="match status" value="2"/>
</dbReference>
<sequence length="279" mass="29911">MFRSILAHIPTERSARPAVDGAISLAIKTGAHLDAVAIGYESTSAPFFAEGGAAVASIFEVERQQALERAEGALRVFETEARNADISYTQRALSALPIDARAIICANARLHDLTIMAHPEADHNSYDNVIPQEVLFQAGGPVMFMPHTFRGAFSGKRIGICWDGSRLAARALRDAMPLLRGADALTIITAVTSSQWTLPETSTDHLLRYLARSGLPAKVASVPASHSEVQPAIVSIASDESLDLLVMGGYGHSRLQETLLGGVTRDMLQSMTVPVLMSH</sequence>
<dbReference type="OrthoDB" id="9804721at2"/>
<gene>
    <name evidence="3" type="ORF">CI1B_45650</name>
</gene>
<evidence type="ECO:0000256" key="1">
    <source>
        <dbReference type="ARBA" id="ARBA00008791"/>
    </source>
</evidence>
<dbReference type="Gene3D" id="3.40.50.12370">
    <property type="match status" value="1"/>
</dbReference>
<dbReference type="RefSeq" id="WP_139861702.1">
    <property type="nucleotide sequence ID" value="NZ_CAADFC020000016.1"/>
</dbReference>
<dbReference type="AlphaFoldDB" id="A0A508TEU7"/>
<dbReference type="InterPro" id="IPR006016">
    <property type="entry name" value="UspA"/>
</dbReference>